<dbReference type="EMBL" id="GBRH01263486">
    <property type="protein sequence ID" value="JAD34409.1"/>
    <property type="molecule type" value="Transcribed_RNA"/>
</dbReference>
<organism evidence="1">
    <name type="scientific">Arundo donax</name>
    <name type="common">Giant reed</name>
    <name type="synonym">Donax arundinaceus</name>
    <dbReference type="NCBI Taxonomy" id="35708"/>
    <lineage>
        <taxon>Eukaryota</taxon>
        <taxon>Viridiplantae</taxon>
        <taxon>Streptophyta</taxon>
        <taxon>Embryophyta</taxon>
        <taxon>Tracheophyta</taxon>
        <taxon>Spermatophyta</taxon>
        <taxon>Magnoliopsida</taxon>
        <taxon>Liliopsida</taxon>
        <taxon>Poales</taxon>
        <taxon>Poaceae</taxon>
        <taxon>PACMAD clade</taxon>
        <taxon>Arundinoideae</taxon>
        <taxon>Arundineae</taxon>
        <taxon>Arundo</taxon>
    </lineage>
</organism>
<reference evidence="1" key="2">
    <citation type="journal article" date="2015" name="Data Brief">
        <title>Shoot transcriptome of the giant reed, Arundo donax.</title>
        <authorList>
            <person name="Barrero R.A."/>
            <person name="Guerrero F.D."/>
            <person name="Moolhuijzen P."/>
            <person name="Goolsby J.A."/>
            <person name="Tidwell J."/>
            <person name="Bellgard S.E."/>
            <person name="Bellgard M.I."/>
        </authorList>
    </citation>
    <scope>NUCLEOTIDE SEQUENCE</scope>
    <source>
        <tissue evidence="1">Shoot tissue taken approximately 20 cm above the soil surface</tissue>
    </source>
</reference>
<reference evidence="1" key="1">
    <citation type="submission" date="2014-09" db="EMBL/GenBank/DDBJ databases">
        <authorList>
            <person name="Magalhaes I.L.F."/>
            <person name="Oliveira U."/>
            <person name="Santos F.R."/>
            <person name="Vidigal T.H.D.A."/>
            <person name="Brescovit A.D."/>
            <person name="Santos A.J."/>
        </authorList>
    </citation>
    <scope>NUCLEOTIDE SEQUENCE</scope>
    <source>
        <tissue evidence="1">Shoot tissue taken approximately 20 cm above the soil surface</tissue>
    </source>
</reference>
<evidence type="ECO:0000313" key="1">
    <source>
        <dbReference type="EMBL" id="JAD34409.1"/>
    </source>
</evidence>
<protein>
    <submittedName>
        <fullName evidence="1">Uncharacterized protein</fullName>
    </submittedName>
</protein>
<proteinExistence type="predicted"/>
<accession>A0A0A8Z4T6</accession>
<name>A0A0A8Z4T6_ARUDO</name>
<sequence>MCGAEYRRNREVTREPDPEFRIGRC</sequence>
<dbReference type="AlphaFoldDB" id="A0A0A8Z4T6"/>